<evidence type="ECO:0000313" key="2">
    <source>
        <dbReference type="Proteomes" id="UP000515308"/>
    </source>
</evidence>
<reference evidence="1 2" key="1">
    <citation type="submission" date="2020-08" db="EMBL/GenBank/DDBJ databases">
        <authorList>
            <person name="Ramaprasad A."/>
        </authorList>
    </citation>
    <scope>NUCLEOTIDE SEQUENCE [LARGE SCALE GENOMIC DNA]</scope>
</reference>
<evidence type="ECO:0000313" key="1">
    <source>
        <dbReference type="EMBL" id="CAD2106210.1"/>
    </source>
</evidence>
<sequence length="79" mass="9349">MVFRKKNENPSFISRMRNLKNRIGRKILNFALFFFTAQFAYKMSSVTWGLNNSHKKLPPTEIKRISNEPINDVIPIQQH</sequence>
<protein>
    <submittedName>
        <fullName evidence="1">Uncharacterized protein</fullName>
    </submittedName>
</protein>
<dbReference type="VEuPathDB" id="PlasmoDB:PVLDE_1406620"/>
<dbReference type="Proteomes" id="UP000515308">
    <property type="component" value="Chromosome PVLDE_14"/>
</dbReference>
<accession>A0A6V7T1C5</accession>
<proteinExistence type="predicted"/>
<name>A0A6V7T1C5_PLAVN</name>
<dbReference type="AlphaFoldDB" id="A0A6V7T1C5"/>
<gene>
    <name evidence="1" type="ORF">PVLDE_1406620</name>
</gene>
<organism evidence="1 2">
    <name type="scientific">Plasmodium vinckei lentum</name>
    <dbReference type="NCBI Taxonomy" id="138297"/>
    <lineage>
        <taxon>Eukaryota</taxon>
        <taxon>Sar</taxon>
        <taxon>Alveolata</taxon>
        <taxon>Apicomplexa</taxon>
        <taxon>Aconoidasida</taxon>
        <taxon>Haemosporida</taxon>
        <taxon>Plasmodiidae</taxon>
        <taxon>Plasmodium</taxon>
        <taxon>Plasmodium (Vinckeia)</taxon>
    </lineage>
</organism>
<dbReference type="EMBL" id="LR865376">
    <property type="protein sequence ID" value="CAD2106210.1"/>
    <property type="molecule type" value="Genomic_DNA"/>
</dbReference>